<dbReference type="RefSeq" id="WP_044346682.1">
    <property type="nucleotide sequence ID" value="NZ_AZAC01000003.1"/>
</dbReference>
<dbReference type="Pfam" id="PF25876">
    <property type="entry name" value="HH_MFP_RND"/>
    <property type="match status" value="1"/>
</dbReference>
<dbReference type="Pfam" id="PF25967">
    <property type="entry name" value="RND-MFP_C"/>
    <property type="match status" value="1"/>
</dbReference>
<dbReference type="GO" id="GO:0046677">
    <property type="term" value="P:response to antibiotic"/>
    <property type="evidence" value="ECO:0007669"/>
    <property type="project" value="TreeGrafter"/>
</dbReference>
<keyword evidence="10" id="KW-1185">Reference proteome</keyword>
<dbReference type="SUPFAM" id="SSF111369">
    <property type="entry name" value="HlyD-like secretion proteins"/>
    <property type="match status" value="1"/>
</dbReference>
<dbReference type="GO" id="GO:0015562">
    <property type="term" value="F:efflux transmembrane transporter activity"/>
    <property type="evidence" value="ECO:0007669"/>
    <property type="project" value="InterPro"/>
</dbReference>
<evidence type="ECO:0000313" key="10">
    <source>
        <dbReference type="Proteomes" id="UP000032233"/>
    </source>
</evidence>
<evidence type="ECO:0000256" key="2">
    <source>
        <dbReference type="ARBA" id="ARBA00009477"/>
    </source>
</evidence>
<evidence type="ECO:0000259" key="5">
    <source>
        <dbReference type="Pfam" id="PF25876"/>
    </source>
</evidence>
<dbReference type="GO" id="GO:0005886">
    <property type="term" value="C:plasma membrane"/>
    <property type="evidence" value="ECO:0007669"/>
    <property type="project" value="TreeGrafter"/>
</dbReference>
<dbReference type="Pfam" id="PF25917">
    <property type="entry name" value="BSH_RND"/>
    <property type="match status" value="1"/>
</dbReference>
<dbReference type="PATRIC" id="fig|1429043.3.peg.703"/>
<evidence type="ECO:0000259" key="6">
    <source>
        <dbReference type="Pfam" id="PF25917"/>
    </source>
</evidence>
<dbReference type="AlphaFoldDB" id="A0A0D2JAU1"/>
<feature type="domain" description="Multidrug resistance protein MdtA-like barrel-sandwich hybrid" evidence="6">
    <location>
        <begin position="66"/>
        <end position="204"/>
    </location>
</feature>
<feature type="coiled-coil region" evidence="3">
    <location>
        <begin position="106"/>
        <end position="171"/>
    </location>
</feature>
<dbReference type="STRING" id="1429043.X474_03335"/>
<dbReference type="InterPro" id="IPR058624">
    <property type="entry name" value="MdtA-like_HH"/>
</dbReference>
<feature type="domain" description="Multidrug resistance protein MdtA-like alpha-helical hairpin" evidence="5">
    <location>
        <begin position="106"/>
        <end position="175"/>
    </location>
</feature>
<dbReference type="Pfam" id="PF25944">
    <property type="entry name" value="Beta-barrel_RND"/>
    <property type="match status" value="1"/>
</dbReference>
<feature type="domain" description="Multidrug resistance protein MdtA-like C-terminal permuted SH3" evidence="8">
    <location>
        <begin position="307"/>
        <end position="367"/>
    </location>
</feature>
<sequence length="401" mass="43683">MLSLFDKSVAKGVIPALTIGLLLVGCKGQENKYQAPPPPTVTVSEPAQRTVKVWAEYTGNTVALESVDIRARVEGYLEKIAFEPSAKVSRGQLLFKIDPKPFQAKVNQAKADLATAKAELSLAEATLTRKARAFKAKAVSEVEVIQAKAEKAKAEASIQAAEAAVEAAQIDLGYTSINSPIDGRISRSLVDVGNLVGAGETTKLSNIVKIDPIYAYFNVSEQDILYYQRMARENKNRQQTAEERGTIFLATAESDEFSYRGSIDYIDNQVDAATGTIQVRAVFPNSEGRLVPGYFVRLRLAIETRGNAVLVPDVALGTDQRGKYLYVVDDKNQVEYRSVEVGALEPDGLRLIDKGLKPKEKVVVNGLLRVRPGIKVNPQTEAQEKKKSQAKAKSKPASSTK</sequence>
<comment type="subcellular location">
    <subcellularLocation>
        <location evidence="1">Cell envelope</location>
    </subcellularLocation>
</comment>
<dbReference type="Gene3D" id="2.40.50.100">
    <property type="match status" value="1"/>
</dbReference>
<dbReference type="Gene3D" id="2.40.420.20">
    <property type="match status" value="1"/>
</dbReference>
<feature type="domain" description="Multidrug resistance protein MdtA-like beta-barrel" evidence="7">
    <location>
        <begin position="212"/>
        <end position="302"/>
    </location>
</feature>
<dbReference type="GO" id="GO:0030313">
    <property type="term" value="C:cell envelope"/>
    <property type="evidence" value="ECO:0007669"/>
    <property type="project" value="UniProtKB-SubCell"/>
</dbReference>
<reference evidence="9 10" key="1">
    <citation type="submission" date="2013-11" db="EMBL/GenBank/DDBJ databases">
        <title>Metagenomic analysis of a methanogenic consortium involved in long chain n-alkane degradation.</title>
        <authorList>
            <person name="Davidova I.A."/>
            <person name="Callaghan A.V."/>
            <person name="Wawrik B."/>
            <person name="Pruitt S."/>
            <person name="Marks C."/>
            <person name="Duncan K.E."/>
            <person name="Suflita J.M."/>
        </authorList>
    </citation>
    <scope>NUCLEOTIDE SEQUENCE [LARGE SCALE GENOMIC DNA]</scope>
    <source>
        <strain evidence="9 10">SPR</strain>
    </source>
</reference>
<dbReference type="InterPro" id="IPR058627">
    <property type="entry name" value="MdtA-like_C"/>
</dbReference>
<evidence type="ECO:0000259" key="8">
    <source>
        <dbReference type="Pfam" id="PF25967"/>
    </source>
</evidence>
<dbReference type="NCBIfam" id="TIGR01730">
    <property type="entry name" value="RND_mfp"/>
    <property type="match status" value="1"/>
</dbReference>
<dbReference type="Gene3D" id="1.10.287.470">
    <property type="entry name" value="Helix hairpin bin"/>
    <property type="match status" value="1"/>
</dbReference>
<dbReference type="Gene3D" id="2.40.30.170">
    <property type="match status" value="1"/>
</dbReference>
<dbReference type="InterPro" id="IPR006143">
    <property type="entry name" value="RND_pump_MFP"/>
</dbReference>
<protein>
    <submittedName>
        <fullName evidence="9">Secretion protein HylD</fullName>
    </submittedName>
</protein>
<dbReference type="InterPro" id="IPR058626">
    <property type="entry name" value="MdtA-like_b-barrel"/>
</dbReference>
<organism evidence="9 10">
    <name type="scientific">Dethiosulfatarculus sandiegensis</name>
    <dbReference type="NCBI Taxonomy" id="1429043"/>
    <lineage>
        <taxon>Bacteria</taxon>
        <taxon>Pseudomonadati</taxon>
        <taxon>Thermodesulfobacteriota</taxon>
        <taxon>Desulfarculia</taxon>
        <taxon>Desulfarculales</taxon>
        <taxon>Desulfarculaceae</taxon>
        <taxon>Dethiosulfatarculus</taxon>
    </lineage>
</organism>
<dbReference type="PROSITE" id="PS51257">
    <property type="entry name" value="PROKAR_LIPOPROTEIN"/>
    <property type="match status" value="1"/>
</dbReference>
<accession>A0A0D2JAU1</accession>
<evidence type="ECO:0000259" key="7">
    <source>
        <dbReference type="Pfam" id="PF25944"/>
    </source>
</evidence>
<dbReference type="FunFam" id="2.40.420.20:FF:000001">
    <property type="entry name" value="Efflux RND transporter periplasmic adaptor subunit"/>
    <property type="match status" value="1"/>
</dbReference>
<name>A0A0D2JAU1_9BACT</name>
<dbReference type="InParanoid" id="A0A0D2JAU1"/>
<comment type="similarity">
    <text evidence="2">Belongs to the membrane fusion protein (MFP) (TC 8.A.1) family.</text>
</comment>
<dbReference type="OrthoDB" id="9772050at2"/>
<comment type="caution">
    <text evidence="9">The sequence shown here is derived from an EMBL/GenBank/DDBJ whole genome shotgun (WGS) entry which is preliminary data.</text>
</comment>
<evidence type="ECO:0000256" key="3">
    <source>
        <dbReference type="SAM" id="Coils"/>
    </source>
</evidence>
<gene>
    <name evidence="9" type="ORF">X474_03335</name>
</gene>
<evidence type="ECO:0000256" key="4">
    <source>
        <dbReference type="SAM" id="MobiDB-lite"/>
    </source>
</evidence>
<dbReference type="EMBL" id="AZAC01000003">
    <property type="protein sequence ID" value="KIX15254.1"/>
    <property type="molecule type" value="Genomic_DNA"/>
</dbReference>
<evidence type="ECO:0000313" key="9">
    <source>
        <dbReference type="EMBL" id="KIX15254.1"/>
    </source>
</evidence>
<dbReference type="PANTHER" id="PTHR30158">
    <property type="entry name" value="ACRA/E-RELATED COMPONENT OF DRUG EFFLUX TRANSPORTER"/>
    <property type="match status" value="1"/>
</dbReference>
<keyword evidence="3" id="KW-0175">Coiled coil</keyword>
<feature type="region of interest" description="Disordered" evidence="4">
    <location>
        <begin position="375"/>
        <end position="401"/>
    </location>
</feature>
<dbReference type="InterPro" id="IPR058625">
    <property type="entry name" value="MdtA-like_BSH"/>
</dbReference>
<dbReference type="Proteomes" id="UP000032233">
    <property type="component" value="Unassembled WGS sequence"/>
</dbReference>
<proteinExistence type="inferred from homology"/>
<dbReference type="PANTHER" id="PTHR30158:SF10">
    <property type="entry name" value="CATION EFFLUX PUMP"/>
    <property type="match status" value="1"/>
</dbReference>
<evidence type="ECO:0000256" key="1">
    <source>
        <dbReference type="ARBA" id="ARBA00004196"/>
    </source>
</evidence>